<evidence type="ECO:0000313" key="5">
    <source>
        <dbReference type="Proteomes" id="UP000438448"/>
    </source>
</evidence>
<evidence type="ECO:0000259" key="3">
    <source>
        <dbReference type="PROSITE" id="PS50937"/>
    </source>
</evidence>
<dbReference type="InterPro" id="IPR009061">
    <property type="entry name" value="DNA-bd_dom_put_sf"/>
</dbReference>
<organism evidence="4 5">
    <name type="scientific">Nocardia macrotermitis</name>
    <dbReference type="NCBI Taxonomy" id="2585198"/>
    <lineage>
        <taxon>Bacteria</taxon>
        <taxon>Bacillati</taxon>
        <taxon>Actinomycetota</taxon>
        <taxon>Actinomycetes</taxon>
        <taxon>Mycobacteriales</taxon>
        <taxon>Nocardiaceae</taxon>
        <taxon>Nocardia</taxon>
    </lineage>
</organism>
<proteinExistence type="predicted"/>
<dbReference type="SUPFAM" id="SSF46955">
    <property type="entry name" value="Putative DNA-binding domain"/>
    <property type="match status" value="1"/>
</dbReference>
<sequence length="106" mass="11895">MRRNSAGRRLFNDQEVGWLRVCAKLRASGMPLPRIRRYADLARQGADTVHERFDLVRENESAVRQQISDLQDALAVIRGKITLYADHLAAGSADELWCDGPECASV</sequence>
<dbReference type="GO" id="GO:0003677">
    <property type="term" value="F:DNA binding"/>
    <property type="evidence" value="ECO:0007669"/>
    <property type="project" value="InterPro"/>
</dbReference>
<evidence type="ECO:0000313" key="4">
    <source>
        <dbReference type="EMBL" id="MQY19480.1"/>
    </source>
</evidence>
<reference evidence="4 5" key="1">
    <citation type="submission" date="2019-10" db="EMBL/GenBank/DDBJ databases">
        <title>Nocardia macrotermitis sp. nov. and Nocardia aurantia sp. nov., isolated from the gut of fungus growing-termite Macrotermes natalensis.</title>
        <authorList>
            <person name="Benndorf R."/>
            <person name="Schwitalla J."/>
            <person name="Martin K."/>
            <person name="De Beer W."/>
            <person name="Kaster A.-K."/>
            <person name="Vollmers J."/>
            <person name="Poulsen M."/>
            <person name="Beemelmanns C."/>
        </authorList>
    </citation>
    <scope>NUCLEOTIDE SEQUENCE [LARGE SCALE GENOMIC DNA]</scope>
    <source>
        <strain evidence="4 5">RB20</strain>
    </source>
</reference>
<dbReference type="Proteomes" id="UP000438448">
    <property type="component" value="Unassembled WGS sequence"/>
</dbReference>
<dbReference type="Gene3D" id="1.10.1660.10">
    <property type="match status" value="1"/>
</dbReference>
<name>A0A7K0D186_9NOCA</name>
<comment type="caution">
    <text evidence="4">The sequence shown here is derived from an EMBL/GenBank/DDBJ whole genome shotgun (WGS) entry which is preliminary data.</text>
</comment>
<dbReference type="EMBL" id="WEGK01000004">
    <property type="protein sequence ID" value="MQY19480.1"/>
    <property type="molecule type" value="Genomic_DNA"/>
</dbReference>
<protein>
    <submittedName>
        <fullName evidence="4">Putative HTH-type transcriptional regulator</fullName>
    </submittedName>
</protein>
<dbReference type="InterPro" id="IPR000551">
    <property type="entry name" value="MerR-type_HTH_dom"/>
</dbReference>
<evidence type="ECO:0000256" key="1">
    <source>
        <dbReference type="ARBA" id="ARBA00023015"/>
    </source>
</evidence>
<accession>A0A7K0D186</accession>
<keyword evidence="2" id="KW-0804">Transcription</keyword>
<evidence type="ECO:0000256" key="2">
    <source>
        <dbReference type="ARBA" id="ARBA00023163"/>
    </source>
</evidence>
<feature type="domain" description="HTH merR-type" evidence="3">
    <location>
        <begin position="1"/>
        <end position="41"/>
    </location>
</feature>
<keyword evidence="5" id="KW-1185">Reference proteome</keyword>
<keyword evidence="1" id="KW-0805">Transcription regulation</keyword>
<dbReference type="AlphaFoldDB" id="A0A7K0D186"/>
<gene>
    <name evidence="4" type="ORF">NRB20_25700</name>
</gene>
<dbReference type="PROSITE" id="PS50937">
    <property type="entry name" value="HTH_MERR_2"/>
    <property type="match status" value="1"/>
</dbReference>
<dbReference type="RefSeq" id="WP_319944818.1">
    <property type="nucleotide sequence ID" value="NZ_WEGK01000004.1"/>
</dbReference>
<dbReference type="GO" id="GO:0006355">
    <property type="term" value="P:regulation of DNA-templated transcription"/>
    <property type="evidence" value="ECO:0007669"/>
    <property type="project" value="InterPro"/>
</dbReference>
<dbReference type="Pfam" id="PF09278">
    <property type="entry name" value="MerR-DNA-bind"/>
    <property type="match status" value="1"/>
</dbReference>
<dbReference type="InterPro" id="IPR015358">
    <property type="entry name" value="Tscrpt_reg_MerR_DNA-bd"/>
</dbReference>